<proteinExistence type="predicted"/>
<dbReference type="EMBL" id="UOGD01000276">
    <property type="protein sequence ID" value="VAX24568.1"/>
    <property type="molecule type" value="Genomic_DNA"/>
</dbReference>
<dbReference type="AlphaFoldDB" id="A0A3B1CKT4"/>
<organism evidence="1">
    <name type="scientific">hydrothermal vent metagenome</name>
    <dbReference type="NCBI Taxonomy" id="652676"/>
    <lineage>
        <taxon>unclassified sequences</taxon>
        <taxon>metagenomes</taxon>
        <taxon>ecological metagenomes</taxon>
    </lineage>
</organism>
<evidence type="ECO:0000313" key="1">
    <source>
        <dbReference type="EMBL" id="VAX24568.1"/>
    </source>
</evidence>
<protein>
    <submittedName>
        <fullName evidence="1">Uncharacterized protein</fullName>
    </submittedName>
</protein>
<reference evidence="1" key="1">
    <citation type="submission" date="2018-06" db="EMBL/GenBank/DDBJ databases">
        <authorList>
            <person name="Zhirakovskaya E."/>
        </authorList>
    </citation>
    <scope>NUCLEOTIDE SEQUENCE</scope>
</reference>
<gene>
    <name evidence="1" type="ORF">MNBD_IGNAVI01-3101</name>
</gene>
<accession>A0A3B1CKT4</accession>
<name>A0A3B1CKT4_9ZZZZ</name>
<sequence>MNKAFLKAVEVGVKYKFPHWNDGTVGTIGIAIADMVLERLDYELDFVSSGSNFSNEVLIKLMKLSYIFLSRKIEIDPENSHEAFSKRACLSQHYSSVLYGIQTDRKEEIISDYYDSSISYAKRRKNLEAAKFMRIAISLYLKYTPDSRKNFSKGNLYRSVLIGREKNEALYNELLKEYRSDQLELNEMTYDESFWQKLNWMPVSA</sequence>